<dbReference type="PROSITE" id="PS50035">
    <property type="entry name" value="PLD"/>
    <property type="match status" value="1"/>
</dbReference>
<dbReference type="SUPFAM" id="SSF52540">
    <property type="entry name" value="P-loop containing nucleoside triphosphate hydrolases"/>
    <property type="match status" value="1"/>
</dbReference>
<evidence type="ECO:0000256" key="8">
    <source>
        <dbReference type="ARBA" id="ARBA00022927"/>
    </source>
</evidence>
<dbReference type="SMART" id="SM00155">
    <property type="entry name" value="PLDc"/>
    <property type="match status" value="1"/>
</dbReference>
<feature type="domain" description="PLD phosphodiesterase" evidence="14">
    <location>
        <begin position="324"/>
        <end position="351"/>
    </location>
</feature>
<dbReference type="PANTHER" id="PTHR14983:SF1">
    <property type="entry name" value="CILIOGENESIS AND PLANAR POLARITY EFFECTOR 2"/>
    <property type="match status" value="1"/>
</dbReference>
<gene>
    <name evidence="15" type="ORF">WN48_05290</name>
</gene>
<comment type="subcellular location">
    <subcellularLocation>
        <location evidence="1">Cytoplasm</location>
        <location evidence="1">Cytoskeleton</location>
        <location evidence="1">Cilium basal body</location>
    </subcellularLocation>
</comment>
<dbReference type="GO" id="GO:0015031">
    <property type="term" value="P:protein transport"/>
    <property type="evidence" value="ECO:0007669"/>
    <property type="project" value="UniProtKB-KW"/>
</dbReference>
<name>A0A310SSV3_9HYME</name>
<dbReference type="PANTHER" id="PTHR14983">
    <property type="entry name" value="CILIOGENESIS AND PLANAR POLARITY EFFECTOR 2"/>
    <property type="match status" value="1"/>
</dbReference>
<evidence type="ECO:0000256" key="10">
    <source>
        <dbReference type="ARBA" id="ARBA00023134"/>
    </source>
</evidence>
<keyword evidence="10" id="KW-0342">GTP-binding</keyword>
<evidence type="ECO:0000313" key="15">
    <source>
        <dbReference type="EMBL" id="OAD60728.1"/>
    </source>
</evidence>
<evidence type="ECO:0000256" key="7">
    <source>
        <dbReference type="ARBA" id="ARBA00022794"/>
    </source>
</evidence>
<protein>
    <recommendedName>
        <fullName evidence="3">Ciliogenesis and planar polarity effector 2</fullName>
    </recommendedName>
    <alternativeName>
        <fullName evidence="13">REM2- and Rab-like small GTPase 1</fullName>
    </alternativeName>
</protein>
<keyword evidence="9" id="KW-0969">Cilium</keyword>
<dbReference type="InterPro" id="IPR001736">
    <property type="entry name" value="PLipase_D/transphosphatidylase"/>
</dbReference>
<dbReference type="InterPro" id="IPR025202">
    <property type="entry name" value="PLD-like_dom"/>
</dbReference>
<dbReference type="InterPro" id="IPR001806">
    <property type="entry name" value="Small_GTPase"/>
</dbReference>
<organism evidence="15 16">
    <name type="scientific">Eufriesea mexicana</name>
    <dbReference type="NCBI Taxonomy" id="516756"/>
    <lineage>
        <taxon>Eukaryota</taxon>
        <taxon>Metazoa</taxon>
        <taxon>Ecdysozoa</taxon>
        <taxon>Arthropoda</taxon>
        <taxon>Hexapoda</taxon>
        <taxon>Insecta</taxon>
        <taxon>Pterygota</taxon>
        <taxon>Neoptera</taxon>
        <taxon>Endopterygota</taxon>
        <taxon>Hymenoptera</taxon>
        <taxon>Apocrita</taxon>
        <taxon>Aculeata</taxon>
        <taxon>Apoidea</taxon>
        <taxon>Anthophila</taxon>
        <taxon>Apidae</taxon>
        <taxon>Eufriesea</taxon>
    </lineage>
</organism>
<dbReference type="GO" id="GO:0006887">
    <property type="term" value="P:exocytosis"/>
    <property type="evidence" value="ECO:0007669"/>
    <property type="project" value="UniProtKB-KW"/>
</dbReference>
<dbReference type="GO" id="GO:0030030">
    <property type="term" value="P:cell projection organization"/>
    <property type="evidence" value="ECO:0007669"/>
    <property type="project" value="UniProtKB-KW"/>
</dbReference>
<keyword evidence="8" id="KW-0653">Protein transport</keyword>
<keyword evidence="6" id="KW-0963">Cytoplasm</keyword>
<evidence type="ECO:0000256" key="1">
    <source>
        <dbReference type="ARBA" id="ARBA00004120"/>
    </source>
</evidence>
<keyword evidence="5" id="KW-0268">Exocytosis</keyword>
<evidence type="ECO:0000259" key="14">
    <source>
        <dbReference type="PROSITE" id="PS50035"/>
    </source>
</evidence>
<evidence type="ECO:0000256" key="3">
    <source>
        <dbReference type="ARBA" id="ARBA00021423"/>
    </source>
</evidence>
<dbReference type="Proteomes" id="UP000250275">
    <property type="component" value="Unassembled WGS sequence"/>
</dbReference>
<dbReference type="EMBL" id="KQ760382">
    <property type="protein sequence ID" value="OAD60728.1"/>
    <property type="molecule type" value="Genomic_DNA"/>
</dbReference>
<evidence type="ECO:0000256" key="2">
    <source>
        <dbReference type="ARBA" id="ARBA00006270"/>
    </source>
</evidence>
<dbReference type="OrthoDB" id="5205528at2759"/>
<keyword evidence="10" id="KW-0547">Nucleotide-binding</keyword>
<dbReference type="GO" id="GO:0003924">
    <property type="term" value="F:GTPase activity"/>
    <property type="evidence" value="ECO:0007669"/>
    <property type="project" value="InterPro"/>
</dbReference>
<dbReference type="GO" id="GO:0005525">
    <property type="term" value="F:GTP binding"/>
    <property type="evidence" value="ECO:0007669"/>
    <property type="project" value="UniProtKB-KW"/>
</dbReference>
<evidence type="ECO:0000256" key="6">
    <source>
        <dbReference type="ARBA" id="ARBA00022490"/>
    </source>
</evidence>
<evidence type="ECO:0000256" key="9">
    <source>
        <dbReference type="ARBA" id="ARBA00023069"/>
    </source>
</evidence>
<reference evidence="15 16" key="1">
    <citation type="submission" date="2015-07" db="EMBL/GenBank/DDBJ databases">
        <title>The genome of Eufriesea mexicana.</title>
        <authorList>
            <person name="Pan H."/>
            <person name="Kapheim K."/>
        </authorList>
    </citation>
    <scope>NUCLEOTIDE SEQUENCE [LARGE SCALE GENOMIC DNA]</scope>
    <source>
        <strain evidence="15">0111107269</strain>
        <tissue evidence="15">Whole body</tissue>
    </source>
</reference>
<evidence type="ECO:0000256" key="11">
    <source>
        <dbReference type="ARBA" id="ARBA00023212"/>
    </source>
</evidence>
<sequence length="403" mass="46286">MTAINVNWLHSVEGESLMHHFYVNTSKKRRFYGILERPPLPSSIEEVTYKIFMVGRSGVGKTAVVARLAGTLESSNYTETNGIKKTNIFWPVKIWDKVVLFKLQFWDTSETSIKKYNHILPACKDKVDAICSVFSFDDATGFNDVPYLMNTMAAIKEKPANIVIGTKFKPWSSSTIEDARIKEFEDKWKVKVIRIDINKLSTRSEVFDCSYHIYKSKQNISEVMFFTKESSLCRIHFADKQTCLKDSCPVRYLRKLESYIHQTTRSLDVCMYMLTCQLLSNAIVEAHKRGVLVRIIMDLQMACTDAAQTSLFHNNGVPLRLVYNDVLMHHKFVIVDNAIVITGSTNWTMSAFFGNFDHVVVTNQHLLVQPFVVEFDRLWKTFSKSQEKYVDEPSVDSSLQASK</sequence>
<dbReference type="InterPro" id="IPR027417">
    <property type="entry name" value="P-loop_NTPase"/>
</dbReference>
<dbReference type="PROSITE" id="PS51419">
    <property type="entry name" value="RAB"/>
    <property type="match status" value="1"/>
</dbReference>
<evidence type="ECO:0000313" key="16">
    <source>
        <dbReference type="Proteomes" id="UP000250275"/>
    </source>
</evidence>
<dbReference type="Pfam" id="PF13091">
    <property type="entry name" value="PLDc_2"/>
    <property type="match status" value="1"/>
</dbReference>
<accession>A0A310SSV3</accession>
<dbReference type="InterPro" id="IPR039677">
    <property type="entry name" value="RSG1"/>
</dbReference>
<dbReference type="SUPFAM" id="SSF56024">
    <property type="entry name" value="Phospholipase D/nuclease"/>
    <property type="match status" value="1"/>
</dbReference>
<dbReference type="Gene3D" id="3.40.50.300">
    <property type="entry name" value="P-loop containing nucleotide triphosphate hydrolases"/>
    <property type="match status" value="1"/>
</dbReference>
<evidence type="ECO:0000256" key="5">
    <source>
        <dbReference type="ARBA" id="ARBA00022483"/>
    </source>
</evidence>
<dbReference type="AlphaFoldDB" id="A0A310SSV3"/>
<dbReference type="Pfam" id="PF00071">
    <property type="entry name" value="Ras"/>
    <property type="match status" value="1"/>
</dbReference>
<keyword evidence="11" id="KW-0206">Cytoskeleton</keyword>
<keyword evidence="12" id="KW-0966">Cell projection</keyword>
<evidence type="ECO:0000256" key="13">
    <source>
        <dbReference type="ARBA" id="ARBA00030243"/>
    </source>
</evidence>
<keyword evidence="16" id="KW-1185">Reference proteome</keyword>
<proteinExistence type="inferred from homology"/>
<dbReference type="Gene3D" id="3.30.870.10">
    <property type="entry name" value="Endonuclease Chain A"/>
    <property type="match status" value="1"/>
</dbReference>
<evidence type="ECO:0000256" key="12">
    <source>
        <dbReference type="ARBA" id="ARBA00023273"/>
    </source>
</evidence>
<keyword evidence="7" id="KW-0970">Cilium biogenesis/degradation</keyword>
<keyword evidence="4" id="KW-0813">Transport</keyword>
<evidence type="ECO:0000256" key="4">
    <source>
        <dbReference type="ARBA" id="ARBA00022448"/>
    </source>
</evidence>
<comment type="similarity">
    <text evidence="2">Belongs to the small GTPase superfamily. Rab family.</text>
</comment>